<reference evidence="1 2" key="1">
    <citation type="journal article" date="2015" name="Genome Announc.">
        <title>Expanding the biotechnology potential of lactobacilli through comparative genomics of 213 strains and associated genera.</title>
        <authorList>
            <person name="Sun Z."/>
            <person name="Harris H.M."/>
            <person name="McCann A."/>
            <person name="Guo C."/>
            <person name="Argimon S."/>
            <person name="Zhang W."/>
            <person name="Yang X."/>
            <person name="Jeffery I.B."/>
            <person name="Cooney J.C."/>
            <person name="Kagawa T.F."/>
            <person name="Liu W."/>
            <person name="Song Y."/>
            <person name="Salvetti E."/>
            <person name="Wrobel A."/>
            <person name="Rasinkangas P."/>
            <person name="Parkhill J."/>
            <person name="Rea M.C."/>
            <person name="O'Sullivan O."/>
            <person name="Ritari J."/>
            <person name="Douillard F.P."/>
            <person name="Paul Ross R."/>
            <person name="Yang R."/>
            <person name="Briner A.E."/>
            <person name="Felis G.E."/>
            <person name="de Vos W.M."/>
            <person name="Barrangou R."/>
            <person name="Klaenhammer T.R."/>
            <person name="Caufield P.W."/>
            <person name="Cui Y."/>
            <person name="Zhang H."/>
            <person name="O'Toole P.W."/>
        </authorList>
    </citation>
    <scope>NUCLEOTIDE SEQUENCE [LARGE SCALE GENOMIC DNA]</scope>
    <source>
        <strain evidence="1 2">DSM 16991</strain>
    </source>
</reference>
<gene>
    <name evidence="1" type="ORF">FC91_GL003042</name>
</gene>
<accession>A0A0R1X8H0</accession>
<dbReference type="PATRIC" id="fig|1122147.4.peg.3142"/>
<comment type="caution">
    <text evidence="1">The sequence shown here is derived from an EMBL/GenBank/DDBJ whole genome shotgun (WGS) entry which is preliminary data.</text>
</comment>
<dbReference type="InterPro" id="IPR006944">
    <property type="entry name" value="Phage/GTA_portal"/>
</dbReference>
<dbReference type="Pfam" id="PF04860">
    <property type="entry name" value="Phage_portal"/>
    <property type="match status" value="1"/>
</dbReference>
<evidence type="ECO:0000313" key="1">
    <source>
        <dbReference type="EMBL" id="KRM26504.1"/>
    </source>
</evidence>
<dbReference type="InterPro" id="IPR006427">
    <property type="entry name" value="Portal_HK97"/>
</dbReference>
<dbReference type="EMBL" id="AZFW01000072">
    <property type="protein sequence ID" value="KRM26504.1"/>
    <property type="molecule type" value="Genomic_DNA"/>
</dbReference>
<sequence>MTIPSTNMSSFIISNGQILPNHLVSAEYALKNSDVFAVINLLSSDVASSTISATPPFENVLKSPSPLISGYNFWQSVTASLLLSGNAYVTVQRDSSNIPTRLELVPPSDVNVILADDANSLTYTVNYQDERGTINYPASNMLHFRLLSTGSNQTDSLIGISPLQSLVQSVNMQDFASQLTLSTLKNAINPSIRIKVAEGALSAEEKEATREAFEKANTGANAGRPLVEDQLYSFDSLQINSDVAKFLSTMDFGKTAVAEAFGVPSNYLNGAGDEQSSLDMVKSLYRNTLRRYTMPLEGELTAKLGVPVDFDESSAVDADNGTLISQIQKLLSGTTPAISPLQAQQMLQKRGVL</sequence>
<dbReference type="OrthoDB" id="2243334at2"/>
<evidence type="ECO:0000313" key="2">
    <source>
        <dbReference type="Proteomes" id="UP000050949"/>
    </source>
</evidence>
<name>A0A0R1X8H0_9LACO</name>
<dbReference type="AlphaFoldDB" id="A0A0R1X8H0"/>
<dbReference type="Proteomes" id="UP000050949">
    <property type="component" value="Unassembled WGS sequence"/>
</dbReference>
<proteinExistence type="predicted"/>
<dbReference type="RefSeq" id="WP_051225184.1">
    <property type="nucleotide sequence ID" value="NZ_AUEH01000011.1"/>
</dbReference>
<organism evidence="1 2">
    <name type="scientific">Schleiferilactobacillus harbinensis DSM 16991</name>
    <dbReference type="NCBI Taxonomy" id="1122147"/>
    <lineage>
        <taxon>Bacteria</taxon>
        <taxon>Bacillati</taxon>
        <taxon>Bacillota</taxon>
        <taxon>Bacilli</taxon>
        <taxon>Lactobacillales</taxon>
        <taxon>Lactobacillaceae</taxon>
        <taxon>Schleiferilactobacillus</taxon>
    </lineage>
</organism>
<protein>
    <submittedName>
        <fullName evidence="1">Phage-related portal protein</fullName>
    </submittedName>
</protein>
<dbReference type="NCBIfam" id="TIGR01537">
    <property type="entry name" value="portal_HK97"/>
    <property type="match status" value="1"/>
</dbReference>